<evidence type="ECO:0000313" key="3">
    <source>
        <dbReference type="Proteomes" id="UP000230233"/>
    </source>
</evidence>
<name>A0A2G5UQ07_9PELO</name>
<dbReference type="AlphaFoldDB" id="A0A2G5UQ07"/>
<feature type="compositionally biased region" description="Low complexity" evidence="1">
    <location>
        <begin position="1"/>
        <end position="19"/>
    </location>
</feature>
<comment type="caution">
    <text evidence="2">The sequence shown here is derived from an EMBL/GenBank/DDBJ whole genome shotgun (WGS) entry which is preliminary data.</text>
</comment>
<accession>A0A2G5UQ07</accession>
<evidence type="ECO:0000256" key="1">
    <source>
        <dbReference type="SAM" id="MobiDB-lite"/>
    </source>
</evidence>
<proteinExistence type="predicted"/>
<protein>
    <submittedName>
        <fullName evidence="2">Uncharacterized protein</fullName>
    </submittedName>
</protein>
<keyword evidence="3" id="KW-1185">Reference proteome</keyword>
<sequence>MNKQSSSYSSAPSSSQSSSHLAVGFVGATGSTSQAKKVTKRKIKRDDDPPFRAPYVPRAEEKLGFSFE</sequence>
<gene>
    <name evidence="2" type="primary">Cnig_chr_III.g8992</name>
    <name evidence="2" type="ORF">B9Z55_008992</name>
</gene>
<evidence type="ECO:0000313" key="2">
    <source>
        <dbReference type="EMBL" id="PIC41645.1"/>
    </source>
</evidence>
<reference evidence="3" key="1">
    <citation type="submission" date="2017-10" db="EMBL/GenBank/DDBJ databases">
        <title>Rapid genome shrinkage in a self-fertile nematode reveals novel sperm competition proteins.</title>
        <authorList>
            <person name="Yin D."/>
            <person name="Schwarz E.M."/>
            <person name="Thomas C.G."/>
            <person name="Felde R.L."/>
            <person name="Korf I.F."/>
            <person name="Cutter A.D."/>
            <person name="Schartner C.M."/>
            <person name="Ralston E.J."/>
            <person name="Meyer B.J."/>
            <person name="Haag E.S."/>
        </authorList>
    </citation>
    <scope>NUCLEOTIDE SEQUENCE [LARGE SCALE GENOMIC DNA]</scope>
    <source>
        <strain evidence="3">JU1422</strain>
    </source>
</reference>
<dbReference type="EMBL" id="PDUG01000003">
    <property type="protein sequence ID" value="PIC41645.1"/>
    <property type="molecule type" value="Genomic_DNA"/>
</dbReference>
<feature type="region of interest" description="Disordered" evidence="1">
    <location>
        <begin position="1"/>
        <end position="57"/>
    </location>
</feature>
<dbReference type="Proteomes" id="UP000230233">
    <property type="component" value="Chromosome III"/>
</dbReference>
<organism evidence="2 3">
    <name type="scientific">Caenorhabditis nigoni</name>
    <dbReference type="NCBI Taxonomy" id="1611254"/>
    <lineage>
        <taxon>Eukaryota</taxon>
        <taxon>Metazoa</taxon>
        <taxon>Ecdysozoa</taxon>
        <taxon>Nematoda</taxon>
        <taxon>Chromadorea</taxon>
        <taxon>Rhabditida</taxon>
        <taxon>Rhabditina</taxon>
        <taxon>Rhabditomorpha</taxon>
        <taxon>Rhabditoidea</taxon>
        <taxon>Rhabditidae</taxon>
        <taxon>Peloderinae</taxon>
        <taxon>Caenorhabditis</taxon>
    </lineage>
</organism>